<feature type="transmembrane region" description="Helical" evidence="1">
    <location>
        <begin position="78"/>
        <end position="106"/>
    </location>
</feature>
<organism evidence="2 3">
    <name type="scientific">Clathrus columnatus</name>
    <dbReference type="NCBI Taxonomy" id="1419009"/>
    <lineage>
        <taxon>Eukaryota</taxon>
        <taxon>Fungi</taxon>
        <taxon>Dikarya</taxon>
        <taxon>Basidiomycota</taxon>
        <taxon>Agaricomycotina</taxon>
        <taxon>Agaricomycetes</taxon>
        <taxon>Phallomycetidae</taxon>
        <taxon>Phallales</taxon>
        <taxon>Clathraceae</taxon>
        <taxon>Clathrus</taxon>
    </lineage>
</organism>
<protein>
    <submittedName>
        <fullName evidence="2">Uncharacterized protein</fullName>
    </submittedName>
</protein>
<keyword evidence="1" id="KW-1133">Transmembrane helix</keyword>
<dbReference type="Proteomes" id="UP001050691">
    <property type="component" value="Unassembled WGS sequence"/>
</dbReference>
<dbReference type="AlphaFoldDB" id="A0AAV5ATL1"/>
<proteinExistence type="predicted"/>
<keyword evidence="1" id="KW-0472">Membrane</keyword>
<keyword evidence="3" id="KW-1185">Reference proteome</keyword>
<name>A0AAV5ATL1_9AGAM</name>
<evidence type="ECO:0000313" key="2">
    <source>
        <dbReference type="EMBL" id="GJJ16070.1"/>
    </source>
</evidence>
<feature type="transmembrane region" description="Helical" evidence="1">
    <location>
        <begin position="45"/>
        <end position="66"/>
    </location>
</feature>
<dbReference type="EMBL" id="BPWL01000012">
    <property type="protein sequence ID" value="GJJ16070.1"/>
    <property type="molecule type" value="Genomic_DNA"/>
</dbReference>
<gene>
    <name evidence="2" type="ORF">Clacol_010349</name>
</gene>
<evidence type="ECO:0000313" key="3">
    <source>
        <dbReference type="Proteomes" id="UP001050691"/>
    </source>
</evidence>
<sequence length="244" mass="26897">MNNETFSSIANQIIDETYEGTTELYTQFGALDILPDTSLRLCNSLAILLLAISTLPFIGTQGLIFVRTYALCQGYRPVTIALSATILAALFALSQHTTMYHIIIWGLWKLKRSLGLRSNKDFATLILQHAIFLTDVGVAIQDMLSTLLVCEFTLDLRRRNQQNSVPNQSALHLPTISFHENPVQSIQSALGRLHESIVAEMGERNDQVNVDEPNLEEQDHGLGGSCGAGLGTITDISLLKKQLT</sequence>
<evidence type="ECO:0000256" key="1">
    <source>
        <dbReference type="SAM" id="Phobius"/>
    </source>
</evidence>
<reference evidence="2" key="1">
    <citation type="submission" date="2021-10" db="EMBL/GenBank/DDBJ databases">
        <title>De novo Genome Assembly of Clathrus columnatus (Basidiomycota, Fungi) Using Illumina and Nanopore Sequence Data.</title>
        <authorList>
            <person name="Ogiso-Tanaka E."/>
            <person name="Itagaki H."/>
            <person name="Hosoya T."/>
            <person name="Hosaka K."/>
        </authorList>
    </citation>
    <scope>NUCLEOTIDE SEQUENCE</scope>
    <source>
        <strain evidence="2">MO-923</strain>
    </source>
</reference>
<keyword evidence="1" id="KW-0812">Transmembrane</keyword>
<accession>A0AAV5ATL1</accession>
<comment type="caution">
    <text evidence="2">The sequence shown here is derived from an EMBL/GenBank/DDBJ whole genome shotgun (WGS) entry which is preliminary data.</text>
</comment>